<keyword evidence="1" id="KW-0175">Coiled coil</keyword>
<accession>A0A0H5QFY8</accession>
<feature type="compositionally biased region" description="Basic and acidic residues" evidence="2">
    <location>
        <begin position="1"/>
        <end position="10"/>
    </location>
</feature>
<proteinExistence type="predicted"/>
<name>A0A0H5QFY8_9EUKA</name>
<feature type="coiled-coil region" evidence="1">
    <location>
        <begin position="176"/>
        <end position="219"/>
    </location>
</feature>
<dbReference type="AlphaFoldDB" id="A0A0H5QFY8"/>
<evidence type="ECO:0000313" key="3">
    <source>
        <dbReference type="EMBL" id="CRZ00492.1"/>
    </source>
</evidence>
<dbReference type="EMBL" id="HACM01000050">
    <property type="protein sequence ID" value="CRZ00492.1"/>
    <property type="molecule type" value="Transcribed_RNA"/>
</dbReference>
<feature type="compositionally biased region" description="Polar residues" evidence="2">
    <location>
        <begin position="308"/>
        <end position="320"/>
    </location>
</feature>
<sequence>MEPIDQHVEGDGFPTNATAPDVAVQPSPGLTLDCRKCNLKFKTREELSNHLSFFCQNSKYADIEKFKQSILQESYSGTGNQPNLSFEGIRNFINAGTGAIGKVSLAELRSQIRGDATAMADVKTEVLKQREKELLSNLRALKSNHSEIMSKRMEEETRIQTMIGDLDEQRSSEIRARMEKERVKDALQKIDKANLQALEIEKRQEIDELIKEQEFLKKKEMLALEEIQKLVGQIDTNNSKMESTPLKRSALSLPWGNQLENPVSATDFRQKFAQTGRNLGEEAAKLRIIRQQRMAERGAIVTKLEAMTRSTNGQTPSPTERISENQRRKLIETLKAKQTEEMA</sequence>
<feature type="region of interest" description="Disordered" evidence="2">
    <location>
        <begin position="306"/>
        <end position="328"/>
    </location>
</feature>
<evidence type="ECO:0000256" key="2">
    <source>
        <dbReference type="SAM" id="MobiDB-lite"/>
    </source>
</evidence>
<reference evidence="3" key="1">
    <citation type="submission" date="2015-04" db="EMBL/GenBank/DDBJ databases">
        <title>The genome sequence of the plant pathogenic Rhizarian Plasmodiophora brassicae reveals insights in its biotrophic life cycle and the origin of chitin synthesis.</title>
        <authorList>
            <person name="Schwelm A."/>
            <person name="Fogelqvist J."/>
            <person name="Knaust A."/>
            <person name="Julke S."/>
            <person name="Lilja T."/>
            <person name="Dhandapani V."/>
            <person name="Bonilla-Rosso G."/>
            <person name="Karlsson M."/>
            <person name="Shevchenko A."/>
            <person name="Choi S.R."/>
            <person name="Kim H.G."/>
            <person name="Park J.Y."/>
            <person name="Lim Y.P."/>
            <person name="Ludwig-Muller J."/>
            <person name="Dixelius C."/>
        </authorList>
    </citation>
    <scope>NUCLEOTIDE SEQUENCE</scope>
    <source>
        <tissue evidence="3">Potato root galls</tissue>
    </source>
</reference>
<feature type="non-terminal residue" evidence="3">
    <location>
        <position position="343"/>
    </location>
</feature>
<evidence type="ECO:0000256" key="1">
    <source>
        <dbReference type="SAM" id="Coils"/>
    </source>
</evidence>
<organism evidence="3">
    <name type="scientific">Spongospora subterranea</name>
    <dbReference type="NCBI Taxonomy" id="70186"/>
    <lineage>
        <taxon>Eukaryota</taxon>
        <taxon>Sar</taxon>
        <taxon>Rhizaria</taxon>
        <taxon>Endomyxa</taxon>
        <taxon>Phytomyxea</taxon>
        <taxon>Plasmodiophorida</taxon>
        <taxon>Plasmodiophoridae</taxon>
        <taxon>Spongospora</taxon>
    </lineage>
</organism>
<protein>
    <submittedName>
        <fullName evidence="3">Uncharacterized protein</fullName>
    </submittedName>
</protein>
<feature type="region of interest" description="Disordered" evidence="2">
    <location>
        <begin position="1"/>
        <end position="21"/>
    </location>
</feature>